<proteinExistence type="inferred from homology"/>
<dbReference type="Gene3D" id="1.10.3720.10">
    <property type="entry name" value="MetI-like"/>
    <property type="match status" value="1"/>
</dbReference>
<organism evidence="9 10">
    <name type="scientific">Arthrobacter sulfonylureivorans</name>
    <dbReference type="NCBI Taxonomy" id="2486855"/>
    <lineage>
        <taxon>Bacteria</taxon>
        <taxon>Bacillati</taxon>
        <taxon>Actinomycetota</taxon>
        <taxon>Actinomycetes</taxon>
        <taxon>Micrococcales</taxon>
        <taxon>Micrococcaceae</taxon>
        <taxon>Arthrobacter</taxon>
    </lineage>
</organism>
<evidence type="ECO:0000256" key="2">
    <source>
        <dbReference type="ARBA" id="ARBA00022448"/>
    </source>
</evidence>
<dbReference type="Pfam" id="PF00528">
    <property type="entry name" value="BPD_transp_1"/>
    <property type="match status" value="1"/>
</dbReference>
<evidence type="ECO:0000259" key="8">
    <source>
        <dbReference type="PROSITE" id="PS50928"/>
    </source>
</evidence>
<evidence type="ECO:0000256" key="5">
    <source>
        <dbReference type="ARBA" id="ARBA00023136"/>
    </source>
</evidence>
<accession>A0ABY3W979</accession>
<gene>
    <name evidence="9" type="ORF">MNQ99_05995</name>
</gene>
<evidence type="ECO:0000256" key="3">
    <source>
        <dbReference type="ARBA" id="ARBA00022692"/>
    </source>
</evidence>
<dbReference type="InterPro" id="IPR000515">
    <property type="entry name" value="MetI-like"/>
</dbReference>
<dbReference type="CDD" id="cd06261">
    <property type="entry name" value="TM_PBP2"/>
    <property type="match status" value="1"/>
</dbReference>
<feature type="transmembrane region" description="Helical" evidence="6">
    <location>
        <begin position="48"/>
        <end position="77"/>
    </location>
</feature>
<dbReference type="EMBL" id="CP093326">
    <property type="protein sequence ID" value="UNK46903.1"/>
    <property type="molecule type" value="Genomic_DNA"/>
</dbReference>
<feature type="region of interest" description="Disordered" evidence="7">
    <location>
        <begin position="214"/>
        <end position="256"/>
    </location>
</feature>
<evidence type="ECO:0000256" key="4">
    <source>
        <dbReference type="ARBA" id="ARBA00022989"/>
    </source>
</evidence>
<dbReference type="PROSITE" id="PS50928">
    <property type="entry name" value="ABC_TM1"/>
    <property type="match status" value="1"/>
</dbReference>
<keyword evidence="10" id="KW-1185">Reference proteome</keyword>
<keyword evidence="4 6" id="KW-1133">Transmembrane helix</keyword>
<feature type="domain" description="ABC transmembrane type-1" evidence="8">
    <location>
        <begin position="15"/>
        <end position="197"/>
    </location>
</feature>
<dbReference type="InterPro" id="IPR035906">
    <property type="entry name" value="MetI-like_sf"/>
</dbReference>
<evidence type="ECO:0000313" key="10">
    <source>
        <dbReference type="Proteomes" id="UP000829069"/>
    </source>
</evidence>
<evidence type="ECO:0000256" key="6">
    <source>
        <dbReference type="RuleBase" id="RU363032"/>
    </source>
</evidence>
<dbReference type="Proteomes" id="UP000829069">
    <property type="component" value="Chromosome"/>
</dbReference>
<dbReference type="RefSeq" id="WP_241914782.1">
    <property type="nucleotide sequence ID" value="NZ_CP093326.1"/>
</dbReference>
<feature type="transmembrane region" description="Helical" evidence="6">
    <location>
        <begin position="20"/>
        <end position="41"/>
    </location>
</feature>
<evidence type="ECO:0000256" key="7">
    <source>
        <dbReference type="SAM" id="MobiDB-lite"/>
    </source>
</evidence>
<protein>
    <submittedName>
        <fullName evidence="9">ABC transporter permease</fullName>
    </submittedName>
</protein>
<dbReference type="PANTHER" id="PTHR30177:SF4">
    <property type="entry name" value="OSMOPROTECTANT IMPORT PERMEASE PROTEIN OSMW"/>
    <property type="match status" value="1"/>
</dbReference>
<keyword evidence="5 6" id="KW-0472">Membrane</keyword>
<feature type="transmembrane region" description="Helical" evidence="6">
    <location>
        <begin position="83"/>
        <end position="103"/>
    </location>
</feature>
<comment type="subcellular location">
    <subcellularLocation>
        <location evidence="6">Cell membrane</location>
        <topology evidence="6">Multi-pass membrane protein</topology>
    </subcellularLocation>
    <subcellularLocation>
        <location evidence="1">Membrane</location>
        <topology evidence="1">Multi-pass membrane protein</topology>
    </subcellularLocation>
</comment>
<dbReference type="PANTHER" id="PTHR30177">
    <property type="entry name" value="GLYCINE BETAINE/L-PROLINE TRANSPORT SYSTEM PERMEASE PROTEIN PROW"/>
    <property type="match status" value="1"/>
</dbReference>
<comment type="similarity">
    <text evidence="6">Belongs to the binding-protein-dependent transport system permease family.</text>
</comment>
<evidence type="ECO:0000256" key="1">
    <source>
        <dbReference type="ARBA" id="ARBA00004141"/>
    </source>
</evidence>
<sequence length="256" mass="27445">MEWFLANLPYVLELTWLHWFQSALPLVLGLAASLPLGYLAWRIHAIRGLILSLSSVLYTIPSLALFVILPVILGTGILEMSNLIVALTVYTVALLVRSVVDALESVDDGVRQAAAAMGYRPVRRFFQVDLPLCIPVLVAGLRVASVSNISVASVGALIGVPNLGFLFTDGLLRNFMTEIVVGILMTLVLAALMDLLLVVLERVLTPWLRRRRGTDGSNTLARGGPGTESEAGGGAAVQNRIGPEQRPDAARAAVRG</sequence>
<feature type="transmembrane region" description="Helical" evidence="6">
    <location>
        <begin position="179"/>
        <end position="200"/>
    </location>
</feature>
<dbReference type="SUPFAM" id="SSF161098">
    <property type="entry name" value="MetI-like"/>
    <property type="match status" value="1"/>
</dbReference>
<reference evidence="9 10" key="1">
    <citation type="submission" date="2022-03" db="EMBL/GenBank/DDBJ databases">
        <title>Isotopic signatures of nitrous oxide derived from detoxification processes.</title>
        <authorList>
            <person name="Behrendt U."/>
            <person name="Buchen C."/>
            <person name="Well R."/>
            <person name="Ulrich A."/>
            <person name="Rohe L."/>
            <person name="Kolb S."/>
            <person name="Schloter M."/>
            <person name="Horn M.A."/>
            <person name="Augustin J."/>
        </authorList>
    </citation>
    <scope>NUCLEOTIDE SEQUENCE [LARGE SCALE GENOMIC DNA]</scope>
    <source>
        <strain evidence="9 10">S4-C24</strain>
    </source>
</reference>
<keyword evidence="2 6" id="KW-0813">Transport</keyword>
<keyword evidence="3 6" id="KW-0812">Transmembrane</keyword>
<feature type="compositionally biased region" description="Gly residues" evidence="7">
    <location>
        <begin position="223"/>
        <end position="235"/>
    </location>
</feature>
<evidence type="ECO:0000313" key="9">
    <source>
        <dbReference type="EMBL" id="UNK46903.1"/>
    </source>
</evidence>
<name>A0ABY3W979_9MICC</name>
<feature type="transmembrane region" description="Helical" evidence="6">
    <location>
        <begin position="149"/>
        <end position="167"/>
    </location>
</feature>
<dbReference type="InterPro" id="IPR051204">
    <property type="entry name" value="ABC_transp_perm/SBD"/>
</dbReference>